<keyword evidence="3" id="KW-1185">Reference proteome</keyword>
<evidence type="ECO:0000256" key="1">
    <source>
        <dbReference type="SAM" id="MobiDB-lite"/>
    </source>
</evidence>
<feature type="compositionally biased region" description="Pro residues" evidence="1">
    <location>
        <begin position="32"/>
        <end position="47"/>
    </location>
</feature>
<dbReference type="EMBL" id="MIGC01005100">
    <property type="protein sequence ID" value="PHJ17314.1"/>
    <property type="molecule type" value="Genomic_DNA"/>
</dbReference>
<gene>
    <name evidence="2" type="ORF">CSUI_008865</name>
</gene>
<proteinExistence type="predicted"/>
<reference evidence="2 3" key="1">
    <citation type="journal article" date="2017" name="Int. J. Parasitol.">
        <title>The genome of the protozoan parasite Cystoisospora suis and a reverse vaccinology approach to identify vaccine candidates.</title>
        <authorList>
            <person name="Palmieri N."/>
            <person name="Shrestha A."/>
            <person name="Ruttkowski B."/>
            <person name="Beck T."/>
            <person name="Vogl C."/>
            <person name="Tomley F."/>
            <person name="Blake D.P."/>
            <person name="Joachim A."/>
        </authorList>
    </citation>
    <scope>NUCLEOTIDE SEQUENCE [LARGE SCALE GENOMIC DNA]</scope>
    <source>
        <strain evidence="2 3">Wien I</strain>
    </source>
</reference>
<protein>
    <submittedName>
        <fullName evidence="2">Alveolin domain containing intermediate filament imc15</fullName>
    </submittedName>
</protein>
<comment type="caution">
    <text evidence="2">The sequence shown here is derived from an EMBL/GenBank/DDBJ whole genome shotgun (WGS) entry which is preliminary data.</text>
</comment>
<feature type="compositionally biased region" description="Basic and acidic residues" evidence="1">
    <location>
        <begin position="127"/>
        <end position="139"/>
    </location>
</feature>
<sequence>MELPQAPGADEGSQPSGFNAAAPSSRRRDLVLPPPPTSPSSVPPGPRVPRLFQHRVSSPRCLGTILIEPSAKVYPSQFPGPRNAATTPKRKSLFASWFGEQTQSAAKGDRDLCGRAESKCLTGGAGGRDDGDPLSRRESTASAYSVREESSRQRSGCSLPWASYSPPPASLQSEKSFFSALPPEAVARARTPPPSRQRDPALQQQKPRRNSFTQSAKTASPVPHGAVGFAAPGTAFPVPCGRPRLVALPLPDKGTSANVIRTRSPDWRPPAFRIMEESGVTDNYPNVSGGAGGREREPLVGREGIGTAEAAPAIGLPMRRGFPSPSIRVYGGIQSVLGPDDPVPSPRLRSEPASRLSCDSRPPSEGQCFSSGCSQGSSRRGPSANHGFTGYTLGSALRPPDLEASGFMKGEAVRRDGRTADYSRAQTSQKVLEQKMVNEGYDKFECIVPRLRPVSVVEKRVEVPVVKTVDTIVPRPRIEERIKFVDKPIFQEVEKFVEVPEVFYNDIIVEVPEIIEVIKRVPKEEIHENITYVPKFETKIIPKYVEVPIIKVVDRYEEVQEVHEVLKPVPKVTVVDVPREVVRIVPSYVVHKTKKEVPVPVIEYKQVPRYKTKYEPKIIHNVTVNHVPEYHDIEVPYELPRVKVVEQPYFVTKYRDRHYPVTVSQSVTPVLRPGHHTQVVDVSVQQPYIVTHDRFETRPPVPDLLPGEAQVRGLRQLGQSELTPGQRSRLAQAASSRVIG</sequence>
<evidence type="ECO:0000313" key="3">
    <source>
        <dbReference type="Proteomes" id="UP000221165"/>
    </source>
</evidence>
<feature type="region of interest" description="Disordered" evidence="1">
    <location>
        <begin position="117"/>
        <end position="160"/>
    </location>
</feature>
<feature type="region of interest" description="Disordered" evidence="1">
    <location>
        <begin position="337"/>
        <end position="387"/>
    </location>
</feature>
<dbReference type="GeneID" id="94432198"/>
<feature type="compositionally biased region" description="Low complexity" evidence="1">
    <location>
        <begin position="364"/>
        <end position="383"/>
    </location>
</feature>
<evidence type="ECO:0000313" key="2">
    <source>
        <dbReference type="EMBL" id="PHJ17314.1"/>
    </source>
</evidence>
<feature type="region of interest" description="Disordered" evidence="1">
    <location>
        <begin position="1"/>
        <end position="54"/>
    </location>
</feature>
<feature type="compositionally biased region" description="Polar residues" evidence="1">
    <location>
        <begin position="202"/>
        <end position="218"/>
    </location>
</feature>
<dbReference type="InterPro" id="IPR022086">
    <property type="entry name" value="IMCp"/>
</dbReference>
<organism evidence="2 3">
    <name type="scientific">Cystoisospora suis</name>
    <dbReference type="NCBI Taxonomy" id="483139"/>
    <lineage>
        <taxon>Eukaryota</taxon>
        <taxon>Sar</taxon>
        <taxon>Alveolata</taxon>
        <taxon>Apicomplexa</taxon>
        <taxon>Conoidasida</taxon>
        <taxon>Coccidia</taxon>
        <taxon>Eucoccidiorida</taxon>
        <taxon>Eimeriorina</taxon>
        <taxon>Sarcocystidae</taxon>
        <taxon>Cystoisospora</taxon>
    </lineage>
</organism>
<dbReference type="RefSeq" id="XP_067919038.1">
    <property type="nucleotide sequence ID" value="XM_068068987.1"/>
</dbReference>
<dbReference type="VEuPathDB" id="ToxoDB:CSUI_008865"/>
<dbReference type="AlphaFoldDB" id="A0A2C6KLK8"/>
<feature type="region of interest" description="Disordered" evidence="1">
    <location>
        <begin position="186"/>
        <end position="225"/>
    </location>
</feature>
<dbReference type="Pfam" id="PF12314">
    <property type="entry name" value="IMCp"/>
    <property type="match status" value="1"/>
</dbReference>
<dbReference type="OrthoDB" id="331095at2759"/>
<dbReference type="Proteomes" id="UP000221165">
    <property type="component" value="Unassembled WGS sequence"/>
</dbReference>
<name>A0A2C6KLK8_9APIC</name>
<accession>A0A2C6KLK8</accession>